<name>A0A5D2WG79_GOSMU</name>
<dbReference type="EMBL" id="CM017648">
    <property type="protein sequence ID" value="TYI99910.1"/>
    <property type="molecule type" value="Genomic_DNA"/>
</dbReference>
<gene>
    <name evidence="1" type="ORF">E1A91_A13G050800v1</name>
</gene>
<proteinExistence type="predicted"/>
<dbReference type="AlphaFoldDB" id="A0A5D2WG79"/>
<accession>A0A5D2WG79</accession>
<keyword evidence="2" id="KW-1185">Reference proteome</keyword>
<evidence type="ECO:0000313" key="1">
    <source>
        <dbReference type="EMBL" id="TYI99910.1"/>
    </source>
</evidence>
<reference evidence="1 2" key="1">
    <citation type="submission" date="2019-07" db="EMBL/GenBank/DDBJ databases">
        <title>WGS assembly of Gossypium mustelinum.</title>
        <authorList>
            <person name="Chen Z.J."/>
            <person name="Sreedasyam A."/>
            <person name="Ando A."/>
            <person name="Song Q."/>
            <person name="De L."/>
            <person name="Hulse-Kemp A."/>
            <person name="Ding M."/>
            <person name="Ye W."/>
            <person name="Kirkbride R."/>
            <person name="Jenkins J."/>
            <person name="Plott C."/>
            <person name="Lovell J."/>
            <person name="Lin Y.-M."/>
            <person name="Vaughn R."/>
            <person name="Liu B."/>
            <person name="Li W."/>
            <person name="Simpson S."/>
            <person name="Scheffler B."/>
            <person name="Saski C."/>
            <person name="Grover C."/>
            <person name="Hu G."/>
            <person name="Conover J."/>
            <person name="Carlson J."/>
            <person name="Shu S."/>
            <person name="Boston L."/>
            <person name="Williams M."/>
            <person name="Peterson D."/>
            <person name="Mcgee K."/>
            <person name="Jones D."/>
            <person name="Wendel J."/>
            <person name="Stelly D."/>
            <person name="Grimwood J."/>
            <person name="Schmutz J."/>
        </authorList>
    </citation>
    <scope>NUCLEOTIDE SEQUENCE [LARGE SCALE GENOMIC DNA]</scope>
    <source>
        <strain evidence="1">1408120.09</strain>
    </source>
</reference>
<dbReference type="Proteomes" id="UP000323597">
    <property type="component" value="Chromosome A13"/>
</dbReference>
<sequence>MRLRRRDSGAVQGIGVSDSWSVVTKAERHAWGVVAKAEGYGC</sequence>
<organism evidence="1 2">
    <name type="scientific">Gossypium mustelinum</name>
    <name type="common">Cotton</name>
    <name type="synonym">Gossypium caicoense</name>
    <dbReference type="NCBI Taxonomy" id="34275"/>
    <lineage>
        <taxon>Eukaryota</taxon>
        <taxon>Viridiplantae</taxon>
        <taxon>Streptophyta</taxon>
        <taxon>Embryophyta</taxon>
        <taxon>Tracheophyta</taxon>
        <taxon>Spermatophyta</taxon>
        <taxon>Magnoliopsida</taxon>
        <taxon>eudicotyledons</taxon>
        <taxon>Gunneridae</taxon>
        <taxon>Pentapetalae</taxon>
        <taxon>rosids</taxon>
        <taxon>malvids</taxon>
        <taxon>Malvales</taxon>
        <taxon>Malvaceae</taxon>
        <taxon>Malvoideae</taxon>
        <taxon>Gossypium</taxon>
    </lineage>
</organism>
<evidence type="ECO:0000313" key="2">
    <source>
        <dbReference type="Proteomes" id="UP000323597"/>
    </source>
</evidence>
<protein>
    <submittedName>
        <fullName evidence="1">Uncharacterized protein</fullName>
    </submittedName>
</protein>